<dbReference type="RefSeq" id="WP_218250801.1">
    <property type="nucleotide sequence ID" value="NZ_JABXWD010000010.1"/>
</dbReference>
<evidence type="ECO:0000256" key="3">
    <source>
        <dbReference type="SAM" id="SignalP"/>
    </source>
</evidence>
<keyword evidence="3" id="KW-0732">Signal</keyword>
<reference evidence="4 5" key="1">
    <citation type="journal article" date="2020" name="J Geophys Res Biogeosci">
        <title>Magnetotaxis as an Adaptation to Enable Bacterial Shuttling of Microbial Sulfur and Sulfur Cycling Across Aquatic Oxic#Anoxic Interfaces.</title>
        <authorList>
            <person name="Li J."/>
            <person name="Liu P."/>
            <person name="Wang J."/>
            <person name="Roberts A.P."/>
            <person name="Pan Y."/>
        </authorList>
    </citation>
    <scope>NUCLEOTIDE SEQUENCE [LARGE SCALE GENOMIC DNA]</scope>
    <source>
        <strain evidence="4 5">MYR-1_YQ</strain>
    </source>
</reference>
<name>A0ABS6RV76_9BACT</name>
<keyword evidence="1" id="KW-0175">Coiled coil</keyword>
<dbReference type="Proteomes" id="UP001196980">
    <property type="component" value="Unassembled WGS sequence"/>
</dbReference>
<sequence length="1523" mass="166375">MIPVIIQIAAKAINFAGVVAAVNAVTASMKDMNTEIAATPHSALPVLFNSISSGLTKAASFVSVGFATDVAKIIEGSIEAAIATASPKINSFFTDIVKTFTLGKVVSEVTSAFEKITTESAKFKKTVEDANDTIEAGVDAATAIGTKLEKAASNKLEVSLDNASDAAQKLSKKIDVSDSAEKFASAMKTAEGAIEVAVISASDLNDKISDEEGVKVLAKSMEDVNVNIEASIISARNLTNSISPDKAVNLKKEINEVNSAMTKIPIAARDLTIEIGRSAKNSEALKNITNDVHRLTITQSEGVKKITEAFQSSAEAARLINLPLEQAYKITKDVYQTMTNMGLPMRNLNREVTAMFGGRINTGKTQLAGLLGISQDMLKVWQNNGTIVDQLALRLDTFVATMSDGDAAVLSLGNAFSFVASKLKSSLDVDSIFDVAKTKLAAFLVDLNKMDVGPGIKNITDAFSTIFSSLSGKTSGGLGGVFSSMIDHAIASVKKLNDYIGTIDVKAFLDNAINVVNDAISFISAGVNKIFDALKSTFTGLKLDQYFKLALPVLKSLWDGVIKIGQAIINVATTIVPKLVSALSSKALNLTDGLNLSAITESIGKVVNFIVERINNIKGTFDKVFPIVVKYINEWTPAIKKFLAEILKHLPTLVDMAIAYLKVKLTIDNIKSATTSLLPKIIAIGTKILLWAAAAKLFMVMMDVLSPIVQGVKDFFVAIYDAVAPIVLVIYKWNTIMMQLPFKLIMSLVNLLMGDTQRAGQYLTQWNVSLGGTWVLVKDVLGVVWNIAKFFMQLAFAPILGVLTLIGNVFKMMWSDVKAVWDAIKLAGEALKDMFLDGTNLAIGFSKIKIAALELWKVILQIPIINRLVDPQTIIDLDQSIAAEKSLYSATVDIEQSTKKVTTAQASAAKAVAATGDELRDANGKFIEAAEATDIFSESTGAAAKRIKELSTKFNELEADLDKVESTLKQQSAWNELEIKLKYVGTPTGGEEQKKALKELEAEHERVYDAMTVKEKTYTNAVKTEVMDANKIYEDEIKKRMETIDTIRTEMLTQQTAKEFIAMQKRINSEQEYIEMARLGQEALLKKYLDVMKERLDKHQETLNKMVEVERQAKADIEKINKDIEGTDRDIENLKLIGLDNTEKEKIKAAQANNIRSKAEDELAKGNLEKAKEYAKQAADLSKSVAESDASAVKTATDAKEQALKKVADINKKIKEDEEAYNKKNNSHSDKSDYEQREKNAVEHNVKMKKLVEERNEAERKADEENAKSDTYKQQMQSRVHDATSAYDTLQEVHNREKKEAEERWKESQETLRKETAAIDGLKVEIVKLSDAFTAIPTEKKSNIIFEQTGLEDIKKSIAEIMANDGKTIHIKVEYTEQGSTKFSTHHEGGLIYPRARTFADGGKVPGAGDTDTVPAMLTPGEFVINKKAVENIGVPLLTAINNMRVPDSVYNLVKVIRFADGGLVNPPVTSSTGAGGVVTGEQIILNLKLGDTVIQTTTAKANKGVLQQLVKEIEQQKRRGYQ</sequence>
<accession>A0ABS6RV76</accession>
<protein>
    <submittedName>
        <fullName evidence="4">Uncharacterized protein</fullName>
    </submittedName>
</protein>
<feature type="compositionally biased region" description="Basic and acidic residues" evidence="2">
    <location>
        <begin position="1218"/>
        <end position="1271"/>
    </location>
</feature>
<feature type="coiled-coil region" evidence="1">
    <location>
        <begin position="947"/>
        <end position="1010"/>
    </location>
</feature>
<gene>
    <name evidence="4" type="ORF">HWQ67_01140</name>
</gene>
<keyword evidence="5" id="KW-1185">Reference proteome</keyword>
<evidence type="ECO:0000256" key="1">
    <source>
        <dbReference type="SAM" id="Coils"/>
    </source>
</evidence>
<evidence type="ECO:0000256" key="2">
    <source>
        <dbReference type="SAM" id="MobiDB-lite"/>
    </source>
</evidence>
<proteinExistence type="predicted"/>
<evidence type="ECO:0000313" key="4">
    <source>
        <dbReference type="EMBL" id="MBV6340178.1"/>
    </source>
</evidence>
<evidence type="ECO:0000313" key="5">
    <source>
        <dbReference type="Proteomes" id="UP001196980"/>
    </source>
</evidence>
<feature type="chain" id="PRO_5045521864" evidence="3">
    <location>
        <begin position="21"/>
        <end position="1523"/>
    </location>
</feature>
<feature type="signal peptide" evidence="3">
    <location>
        <begin position="1"/>
        <end position="20"/>
    </location>
</feature>
<feature type="region of interest" description="Disordered" evidence="2">
    <location>
        <begin position="1218"/>
        <end position="1280"/>
    </location>
</feature>
<dbReference type="EMBL" id="JABXWD010000010">
    <property type="protein sequence ID" value="MBV6340178.1"/>
    <property type="molecule type" value="Genomic_DNA"/>
</dbReference>
<comment type="caution">
    <text evidence="4">The sequence shown here is derived from an EMBL/GenBank/DDBJ whole genome shotgun (WGS) entry which is preliminary data.</text>
</comment>
<organism evidence="4 5">
    <name type="scientific">Candidatus Magnetobacterium casense</name>
    <dbReference type="NCBI Taxonomy" id="1455061"/>
    <lineage>
        <taxon>Bacteria</taxon>
        <taxon>Pseudomonadati</taxon>
        <taxon>Nitrospirota</taxon>
        <taxon>Thermodesulfovibrionia</taxon>
        <taxon>Thermodesulfovibrionales</taxon>
        <taxon>Candidatus Magnetobacteriaceae</taxon>
        <taxon>Candidatus Magnetobacterium</taxon>
    </lineage>
</organism>
<feature type="coiled-coil region" evidence="1">
    <location>
        <begin position="1089"/>
        <end position="1137"/>
    </location>
</feature>